<feature type="transmembrane region" description="Helical" evidence="1">
    <location>
        <begin position="198"/>
        <end position="214"/>
    </location>
</feature>
<feature type="domain" description="Glycosyltransferase subfamily 4-like N-terminal" evidence="3">
    <location>
        <begin position="15"/>
        <end position="185"/>
    </location>
</feature>
<evidence type="ECO:0008006" key="6">
    <source>
        <dbReference type="Google" id="ProtNLM"/>
    </source>
</evidence>
<keyword evidence="1" id="KW-1133">Transmembrane helix</keyword>
<protein>
    <recommendedName>
        <fullName evidence="6">Glycosyltransferase family 4 protein</fullName>
    </recommendedName>
</protein>
<organism evidence="4 5">
    <name type="scientific">Candidatus Uhrbacteria bacterium CG10_big_fil_rev_8_21_14_0_10_48_11</name>
    <dbReference type="NCBI Taxonomy" id="1975037"/>
    <lineage>
        <taxon>Bacteria</taxon>
        <taxon>Candidatus Uhriibacteriota</taxon>
    </lineage>
</organism>
<proteinExistence type="predicted"/>
<gene>
    <name evidence="4" type="ORF">COV04_01210</name>
</gene>
<comment type="caution">
    <text evidence="4">The sequence shown here is derived from an EMBL/GenBank/DDBJ whole genome shotgun (WGS) entry which is preliminary data.</text>
</comment>
<dbReference type="InterPro" id="IPR050194">
    <property type="entry name" value="Glycosyltransferase_grp1"/>
</dbReference>
<dbReference type="PANTHER" id="PTHR45947">
    <property type="entry name" value="SULFOQUINOVOSYL TRANSFERASE SQD2"/>
    <property type="match status" value="1"/>
</dbReference>
<dbReference type="Pfam" id="PF00534">
    <property type="entry name" value="Glycos_transf_1"/>
    <property type="match status" value="1"/>
</dbReference>
<feature type="domain" description="Glycosyl transferase family 1" evidence="2">
    <location>
        <begin position="208"/>
        <end position="363"/>
    </location>
</feature>
<reference evidence="4 5" key="1">
    <citation type="submission" date="2017-09" db="EMBL/GenBank/DDBJ databases">
        <title>Depth-based differentiation of microbial function through sediment-hosted aquifers and enrichment of novel symbionts in the deep terrestrial subsurface.</title>
        <authorList>
            <person name="Probst A.J."/>
            <person name="Ladd B."/>
            <person name="Jarett J.K."/>
            <person name="Geller-Mcgrath D.E."/>
            <person name="Sieber C.M."/>
            <person name="Emerson J.B."/>
            <person name="Anantharaman K."/>
            <person name="Thomas B.C."/>
            <person name="Malmstrom R."/>
            <person name="Stieglmeier M."/>
            <person name="Klingl A."/>
            <person name="Woyke T."/>
            <person name="Ryan C.M."/>
            <person name="Banfield J.F."/>
        </authorList>
    </citation>
    <scope>NUCLEOTIDE SEQUENCE [LARGE SCALE GENOMIC DNA]</scope>
    <source>
        <strain evidence="4">CG10_big_fil_rev_8_21_14_0_10_48_11</strain>
    </source>
</reference>
<evidence type="ECO:0000259" key="3">
    <source>
        <dbReference type="Pfam" id="PF13439"/>
    </source>
</evidence>
<name>A0A2M8LFA5_9BACT</name>
<evidence type="ECO:0000256" key="1">
    <source>
        <dbReference type="SAM" id="Phobius"/>
    </source>
</evidence>
<dbReference type="Proteomes" id="UP000231152">
    <property type="component" value="Unassembled WGS sequence"/>
</dbReference>
<evidence type="ECO:0000259" key="2">
    <source>
        <dbReference type="Pfam" id="PF00534"/>
    </source>
</evidence>
<dbReference type="InterPro" id="IPR001296">
    <property type="entry name" value="Glyco_trans_1"/>
</dbReference>
<dbReference type="Pfam" id="PF13439">
    <property type="entry name" value="Glyco_transf_4"/>
    <property type="match status" value="1"/>
</dbReference>
<keyword evidence="1" id="KW-0812">Transmembrane</keyword>
<dbReference type="GO" id="GO:0016757">
    <property type="term" value="F:glycosyltransferase activity"/>
    <property type="evidence" value="ECO:0007669"/>
    <property type="project" value="InterPro"/>
</dbReference>
<feature type="transmembrane region" description="Helical" evidence="1">
    <location>
        <begin position="226"/>
        <end position="244"/>
    </location>
</feature>
<evidence type="ECO:0000313" key="4">
    <source>
        <dbReference type="EMBL" id="PJE76131.1"/>
    </source>
</evidence>
<dbReference type="Gene3D" id="3.40.50.2000">
    <property type="entry name" value="Glycogen Phosphorylase B"/>
    <property type="match status" value="2"/>
</dbReference>
<dbReference type="EMBL" id="PFET01000005">
    <property type="protein sequence ID" value="PJE76131.1"/>
    <property type="molecule type" value="Genomic_DNA"/>
</dbReference>
<dbReference type="InterPro" id="IPR028098">
    <property type="entry name" value="Glyco_trans_4-like_N"/>
</dbReference>
<dbReference type="AlphaFoldDB" id="A0A2M8LFA5"/>
<dbReference type="SUPFAM" id="SSF53756">
    <property type="entry name" value="UDP-Glycosyltransferase/glycogen phosphorylase"/>
    <property type="match status" value="1"/>
</dbReference>
<accession>A0A2M8LFA5</accession>
<evidence type="ECO:0000313" key="5">
    <source>
        <dbReference type="Proteomes" id="UP000231152"/>
    </source>
</evidence>
<keyword evidence="1" id="KW-0472">Membrane</keyword>
<sequence>MRIALFTDTFLPQTNGVATVVAASAAGLAAQGHQVCVVTNSSAKQHAHSTVTKEGYQLITVPSVRFPLYPGERLAIPLGRTVYQMKRFHPQLIHAHTPFSVGMEGLYLSRVFKIPLVGTHHTFHDHYLKHVKLDFSFGRWISWKYIVGFYNRCRYVLSPSKALADALELHGLVRPITVLSNTIDASCFMPATTKTRQAFRAVLGVAGIVFVYVGRLSYEKNVTDVITAFAIAVIKLPTAILLIVGDGPERADLEALSKKLAVDDRVLFLGIRRGDALRQVLQAADVFVTASQSENMPMTVLEAMASGLPVIGVQALGVPELIKEGENGFLVPPGDHQRFADAFIILAKDSALRHSFGEASRQRVVSQYDPGKLLTRLEHLYQQVVND</sequence>
<dbReference type="PANTHER" id="PTHR45947:SF3">
    <property type="entry name" value="SULFOQUINOVOSYL TRANSFERASE SQD2"/>
    <property type="match status" value="1"/>
</dbReference>